<protein>
    <recommendedName>
        <fullName evidence="12">Cytochrome P450</fullName>
    </recommendedName>
</protein>
<dbReference type="OrthoDB" id="3366823at2759"/>
<evidence type="ECO:0008006" key="12">
    <source>
        <dbReference type="Google" id="ProtNLM"/>
    </source>
</evidence>
<comment type="similarity">
    <text evidence="2">Belongs to the cytochrome P450 family.</text>
</comment>
<evidence type="ECO:0000256" key="6">
    <source>
        <dbReference type="ARBA" id="ARBA00023004"/>
    </source>
</evidence>
<gene>
    <name evidence="10" type="ORF">DSM5745_08681</name>
</gene>
<dbReference type="InterPro" id="IPR002403">
    <property type="entry name" value="Cyt_P450_E_grp-IV"/>
</dbReference>
<feature type="binding site" description="axial binding residue" evidence="8">
    <location>
        <position position="481"/>
    </location>
    <ligand>
        <name>heme</name>
        <dbReference type="ChEBI" id="CHEBI:30413"/>
    </ligand>
    <ligandPart>
        <name>Fe</name>
        <dbReference type="ChEBI" id="CHEBI:18248"/>
    </ligandPart>
</feature>
<dbReference type="PANTHER" id="PTHR24304">
    <property type="entry name" value="CYTOCHROME P450 FAMILY 7"/>
    <property type="match status" value="1"/>
</dbReference>
<evidence type="ECO:0000256" key="9">
    <source>
        <dbReference type="SAM" id="MobiDB-lite"/>
    </source>
</evidence>
<evidence type="ECO:0000313" key="10">
    <source>
        <dbReference type="EMBL" id="RDW68921.1"/>
    </source>
</evidence>
<organism evidence="10 11">
    <name type="scientific">Aspergillus mulundensis</name>
    <dbReference type="NCBI Taxonomy" id="1810919"/>
    <lineage>
        <taxon>Eukaryota</taxon>
        <taxon>Fungi</taxon>
        <taxon>Dikarya</taxon>
        <taxon>Ascomycota</taxon>
        <taxon>Pezizomycotina</taxon>
        <taxon>Eurotiomycetes</taxon>
        <taxon>Eurotiomycetidae</taxon>
        <taxon>Eurotiales</taxon>
        <taxon>Aspergillaceae</taxon>
        <taxon>Aspergillus</taxon>
        <taxon>Aspergillus subgen. Nidulantes</taxon>
    </lineage>
</organism>
<dbReference type="PANTHER" id="PTHR24304:SF2">
    <property type="entry name" value="24-HYDROXYCHOLESTEROL 7-ALPHA-HYDROXYLASE"/>
    <property type="match status" value="1"/>
</dbReference>
<comment type="cofactor">
    <cofactor evidence="1 8">
        <name>heme</name>
        <dbReference type="ChEBI" id="CHEBI:30413"/>
    </cofactor>
</comment>
<dbReference type="GO" id="GO:0008395">
    <property type="term" value="F:steroid hydroxylase activity"/>
    <property type="evidence" value="ECO:0007669"/>
    <property type="project" value="TreeGrafter"/>
</dbReference>
<dbReference type="Proteomes" id="UP000256690">
    <property type="component" value="Unassembled WGS sequence"/>
</dbReference>
<evidence type="ECO:0000256" key="2">
    <source>
        <dbReference type="ARBA" id="ARBA00010617"/>
    </source>
</evidence>
<dbReference type="GO" id="GO:0016705">
    <property type="term" value="F:oxidoreductase activity, acting on paired donors, with incorporation or reduction of molecular oxygen"/>
    <property type="evidence" value="ECO:0007669"/>
    <property type="project" value="InterPro"/>
</dbReference>
<evidence type="ECO:0000256" key="4">
    <source>
        <dbReference type="ARBA" id="ARBA00022723"/>
    </source>
</evidence>
<dbReference type="Gene3D" id="1.10.630.10">
    <property type="entry name" value="Cytochrome P450"/>
    <property type="match status" value="1"/>
</dbReference>
<dbReference type="InterPro" id="IPR050529">
    <property type="entry name" value="CYP450_sterol_14alpha_dmase"/>
</dbReference>
<keyword evidence="11" id="KW-1185">Reference proteome</keyword>
<dbReference type="AlphaFoldDB" id="A0A3D8R4R6"/>
<evidence type="ECO:0000256" key="3">
    <source>
        <dbReference type="ARBA" id="ARBA00022617"/>
    </source>
</evidence>
<comment type="caution">
    <text evidence="10">The sequence shown here is derived from an EMBL/GenBank/DDBJ whole genome shotgun (WGS) entry which is preliminary data.</text>
</comment>
<proteinExistence type="inferred from homology"/>
<feature type="region of interest" description="Disordered" evidence="9">
    <location>
        <begin position="135"/>
        <end position="155"/>
    </location>
</feature>
<evidence type="ECO:0000256" key="5">
    <source>
        <dbReference type="ARBA" id="ARBA00023002"/>
    </source>
</evidence>
<keyword evidence="6 8" id="KW-0408">Iron</keyword>
<keyword evidence="7" id="KW-0503">Monooxygenase</keyword>
<accession>A0A3D8R4R6</accession>
<evidence type="ECO:0000256" key="7">
    <source>
        <dbReference type="ARBA" id="ARBA00023033"/>
    </source>
</evidence>
<evidence type="ECO:0000256" key="1">
    <source>
        <dbReference type="ARBA" id="ARBA00001971"/>
    </source>
</evidence>
<dbReference type="EMBL" id="PVWQ01000011">
    <property type="protein sequence ID" value="RDW68921.1"/>
    <property type="molecule type" value="Genomic_DNA"/>
</dbReference>
<dbReference type="RefSeq" id="XP_026600710.1">
    <property type="nucleotide sequence ID" value="XM_026750697.1"/>
</dbReference>
<evidence type="ECO:0000313" key="11">
    <source>
        <dbReference type="Proteomes" id="UP000256690"/>
    </source>
</evidence>
<reference evidence="10 11" key="1">
    <citation type="journal article" date="2018" name="IMA Fungus">
        <title>IMA Genome-F 9: Draft genome sequence of Annulohypoxylon stygium, Aspergillus mulundensis, Berkeleyomyces basicola (syn. Thielaviopsis basicola), Ceratocystis smalleyi, two Cercospora beticola strains, Coleophoma cylindrospora, Fusarium fracticaudum, Phialophora cf. hyalina, and Morchella septimelata.</title>
        <authorList>
            <person name="Wingfield B.D."/>
            <person name="Bills G.F."/>
            <person name="Dong Y."/>
            <person name="Huang W."/>
            <person name="Nel W.J."/>
            <person name="Swalarsk-Parry B.S."/>
            <person name="Vaghefi N."/>
            <person name="Wilken P.M."/>
            <person name="An Z."/>
            <person name="de Beer Z.W."/>
            <person name="De Vos L."/>
            <person name="Chen L."/>
            <person name="Duong T.A."/>
            <person name="Gao Y."/>
            <person name="Hammerbacher A."/>
            <person name="Kikkert J.R."/>
            <person name="Li Y."/>
            <person name="Li H."/>
            <person name="Li K."/>
            <person name="Li Q."/>
            <person name="Liu X."/>
            <person name="Ma X."/>
            <person name="Naidoo K."/>
            <person name="Pethybridge S.J."/>
            <person name="Sun J."/>
            <person name="Steenkamp E.T."/>
            <person name="van der Nest M.A."/>
            <person name="van Wyk S."/>
            <person name="Wingfield M.J."/>
            <person name="Xiong C."/>
            <person name="Yue Q."/>
            <person name="Zhang X."/>
        </authorList>
    </citation>
    <scope>NUCLEOTIDE SEQUENCE [LARGE SCALE GENOMIC DNA]</scope>
    <source>
        <strain evidence="10 11">DSM 5745</strain>
    </source>
</reference>
<dbReference type="GO" id="GO:0020037">
    <property type="term" value="F:heme binding"/>
    <property type="evidence" value="ECO:0007669"/>
    <property type="project" value="InterPro"/>
</dbReference>
<keyword evidence="5" id="KW-0560">Oxidoreductase</keyword>
<dbReference type="PRINTS" id="PR00465">
    <property type="entry name" value="EP450IV"/>
</dbReference>
<dbReference type="STRING" id="1810919.A0A3D8R4R6"/>
<sequence>MNALGTQLASLYRPDTWAAPLSAIGLCLALSLILSRWSGPREKTPPFLNGPIVKNTYQYMTNMEGFLERIAAATKSSKVIQFRLGLKKIYMVSGEKNIHDINQPSNSISPDIFFLQVMGNVWGATSAELAKFAQDKSGRRKKPIPGYEPKPGQPRLWHDQHHVFSEYLLRAERANLLADKYYQIFSERLNKHPVGQWAEVGLAQFFEREMADAALEAFMGPHLVRLNPGFWDTMWEFAHLAPQLMWGLPKWMNRKPWQVRDRFHAMCRRWLDFAAGEWDRNGPDANADAEWEPCYGSRMARELIRWASSSLSIETAAGMVATIVFATNANSVPMCTWAMMEIIADPELHRAVRDECLAASNADPVTGARTFNAQKLLSMPLLQSLYVETLRLHISINITREVTQPITLDGYRLSAGSFIQAPSQIGHYDEVWSAPGHPATEFWAGRNLKHENGKTEFTMAGHSSSFLPYGSYASGGGPSICPGRVFAKQEILITLATLLTRFDIEIVAWVSPDGTKSDRRAQNSREYIGAVGIPPDRELKVRWKRLW</sequence>
<name>A0A3D8R4R6_9EURO</name>
<dbReference type="GeneID" id="38119051"/>
<dbReference type="Pfam" id="PF00067">
    <property type="entry name" value="p450"/>
    <property type="match status" value="1"/>
</dbReference>
<dbReference type="InterPro" id="IPR001128">
    <property type="entry name" value="Cyt_P450"/>
</dbReference>
<dbReference type="GO" id="GO:0005506">
    <property type="term" value="F:iron ion binding"/>
    <property type="evidence" value="ECO:0007669"/>
    <property type="project" value="InterPro"/>
</dbReference>
<keyword evidence="3 8" id="KW-0349">Heme</keyword>
<dbReference type="InterPro" id="IPR036396">
    <property type="entry name" value="Cyt_P450_sf"/>
</dbReference>
<dbReference type="CDD" id="cd11040">
    <property type="entry name" value="CYP7_CYP8-like"/>
    <property type="match status" value="1"/>
</dbReference>
<keyword evidence="4 8" id="KW-0479">Metal-binding</keyword>
<dbReference type="SUPFAM" id="SSF48264">
    <property type="entry name" value="Cytochrome P450"/>
    <property type="match status" value="1"/>
</dbReference>
<evidence type="ECO:0000256" key="8">
    <source>
        <dbReference type="PIRSR" id="PIRSR602403-1"/>
    </source>
</evidence>